<evidence type="ECO:0000259" key="4">
    <source>
        <dbReference type="Pfam" id="PF12697"/>
    </source>
</evidence>
<dbReference type="InterPro" id="IPR029058">
    <property type="entry name" value="AB_hydrolase_fold"/>
</dbReference>
<evidence type="ECO:0000256" key="1">
    <source>
        <dbReference type="ARBA" id="ARBA00010211"/>
    </source>
</evidence>
<feature type="domain" description="Fumarylacetoacetase-like C-terminal" evidence="3">
    <location>
        <begin position="81"/>
        <end position="292"/>
    </location>
</feature>
<dbReference type="InterPro" id="IPR011234">
    <property type="entry name" value="Fumarylacetoacetase-like_C"/>
</dbReference>
<sequence length="590" mass="62527">MGSITPLAQYAAFSHPDKGLVRIGHYDIAKGTIQPLSFLSGTPVTSLYEVIAAGVSQIIADGEPVSTKDVKLLPPISGRDILAVGKNYMEHAKEFNSSGFDSSDKTDRPSHPVIFTKRATSIIADGEEILPHAEFSSTIDYEGEIGVIIGKAGYRVEEADAWEYVWGYTIINDMTARERQRDHKQFFIGKSPDTFCPIGPIAVPKEFIPSTLKVETKVNGELRQSATTEELIFSIPTLIKTISEGQTLQPGDVIATGTPAGVGIGKKPPVYLQPGDEVAVSVTGLGTLTNKIASPETVNATVQRVISNLPFQVTNSAKTLGAGIGLTQLNGKSLHYQKNGSGSNNIVFVHGLGGTLDYWTPLISRLSLAEENTLHLFDLEGHGLSTTHPLSTLSLDSFASDIKSIFDTGGVTSSAPATLFAHSLGCLASLKFTIDNPGLVSKLVLIGPPPSPLPEAASKGAYARAALVRSKGIRAVVDAVVDAGTSSHSKKANPTAITAVRLSLLGQDPESYAKATWALAGATQKLNVEAIEAKTLIVTGDEDKVSPPALVEQYMGRIKDSKAVVLKNVGHWHVFEDVDGVAEAVGGFLK</sequence>
<evidence type="ECO:0000259" key="3">
    <source>
        <dbReference type="Pfam" id="PF01557"/>
    </source>
</evidence>
<comment type="similarity">
    <text evidence="1">Belongs to the FAH family.</text>
</comment>
<feature type="domain" description="AB hydrolase-1" evidence="4">
    <location>
        <begin position="346"/>
        <end position="584"/>
    </location>
</feature>
<reference evidence="5 6" key="1">
    <citation type="submission" date="2017-06" db="EMBL/GenBank/DDBJ databases">
        <title>Cmopartive genomic analysis of Ambrosia Fusariam Clade fungi.</title>
        <authorList>
            <person name="Stajich J.E."/>
            <person name="Carrillo J."/>
            <person name="Kijimoto T."/>
            <person name="Eskalen A."/>
            <person name="O'Donnell K."/>
            <person name="Kasson M."/>
        </authorList>
    </citation>
    <scope>NUCLEOTIDE SEQUENCE [LARGE SCALE GENOMIC DNA]</scope>
    <source>
        <strain evidence="5 6">NRRL 20438</strain>
    </source>
</reference>
<dbReference type="PANTHER" id="PTHR11820:SF7">
    <property type="entry name" value="ACYLPYRUVASE FAHD1, MITOCHONDRIAL"/>
    <property type="match status" value="1"/>
</dbReference>
<dbReference type="Gene3D" id="3.40.50.1820">
    <property type="entry name" value="alpha/beta hydrolase"/>
    <property type="match status" value="1"/>
</dbReference>
<evidence type="ECO:0000313" key="6">
    <source>
        <dbReference type="Proteomes" id="UP000288429"/>
    </source>
</evidence>
<gene>
    <name evidence="5" type="ORF">CDV31_010367</name>
</gene>
<organism evidence="5 6">
    <name type="scientific">Fusarium ambrosium</name>
    <dbReference type="NCBI Taxonomy" id="131363"/>
    <lineage>
        <taxon>Eukaryota</taxon>
        <taxon>Fungi</taxon>
        <taxon>Dikarya</taxon>
        <taxon>Ascomycota</taxon>
        <taxon>Pezizomycotina</taxon>
        <taxon>Sordariomycetes</taxon>
        <taxon>Hypocreomycetidae</taxon>
        <taxon>Hypocreales</taxon>
        <taxon>Nectriaceae</taxon>
        <taxon>Fusarium</taxon>
        <taxon>Fusarium solani species complex</taxon>
    </lineage>
</organism>
<evidence type="ECO:0000256" key="2">
    <source>
        <dbReference type="ARBA" id="ARBA00022723"/>
    </source>
</evidence>
<keyword evidence="2" id="KW-0479">Metal-binding</keyword>
<proteinExistence type="inferred from homology"/>
<dbReference type="GO" id="GO:0018773">
    <property type="term" value="F:acetylpyruvate hydrolase activity"/>
    <property type="evidence" value="ECO:0007669"/>
    <property type="project" value="TreeGrafter"/>
</dbReference>
<keyword evidence="6" id="KW-1185">Reference proteome</keyword>
<accession>A0A428TNX8</accession>
<dbReference type="AlphaFoldDB" id="A0A428TNX8"/>
<dbReference type="GO" id="GO:0050163">
    <property type="term" value="F:oxaloacetate tautomerase activity"/>
    <property type="evidence" value="ECO:0007669"/>
    <property type="project" value="UniProtKB-ARBA"/>
</dbReference>
<dbReference type="Gene3D" id="3.90.850.10">
    <property type="entry name" value="Fumarylacetoacetase-like, C-terminal domain"/>
    <property type="match status" value="1"/>
</dbReference>
<name>A0A428TNX8_9HYPO</name>
<dbReference type="EMBL" id="NIZV01000159">
    <property type="protein sequence ID" value="RSM03748.1"/>
    <property type="molecule type" value="Genomic_DNA"/>
</dbReference>
<evidence type="ECO:0000313" key="5">
    <source>
        <dbReference type="EMBL" id="RSM03748.1"/>
    </source>
</evidence>
<dbReference type="Proteomes" id="UP000288429">
    <property type="component" value="Unassembled WGS sequence"/>
</dbReference>
<dbReference type="InterPro" id="IPR036663">
    <property type="entry name" value="Fumarylacetoacetase_C_sf"/>
</dbReference>
<dbReference type="GO" id="GO:0046872">
    <property type="term" value="F:metal ion binding"/>
    <property type="evidence" value="ECO:0007669"/>
    <property type="project" value="UniProtKB-KW"/>
</dbReference>
<comment type="caution">
    <text evidence="5">The sequence shown here is derived from an EMBL/GenBank/DDBJ whole genome shotgun (WGS) entry which is preliminary data.</text>
</comment>
<dbReference type="Pfam" id="PF12697">
    <property type="entry name" value="Abhydrolase_6"/>
    <property type="match status" value="1"/>
</dbReference>
<evidence type="ECO:0008006" key="7">
    <source>
        <dbReference type="Google" id="ProtNLM"/>
    </source>
</evidence>
<dbReference type="SUPFAM" id="SSF53474">
    <property type="entry name" value="alpha/beta-Hydrolases"/>
    <property type="match status" value="1"/>
</dbReference>
<dbReference type="SUPFAM" id="SSF56529">
    <property type="entry name" value="FAH"/>
    <property type="match status" value="1"/>
</dbReference>
<protein>
    <recommendedName>
        <fullName evidence="7">Fumarylacetoacetase-like C-terminal domain-containing protein</fullName>
    </recommendedName>
</protein>
<dbReference type="PANTHER" id="PTHR11820">
    <property type="entry name" value="ACYLPYRUVASE"/>
    <property type="match status" value="1"/>
</dbReference>
<dbReference type="FunFam" id="3.90.850.10:FF:000002">
    <property type="entry name" value="2-hydroxyhepta-2,4-diene-1,7-dioate isomerase"/>
    <property type="match status" value="1"/>
</dbReference>
<dbReference type="GO" id="GO:0006107">
    <property type="term" value="P:oxaloacetate metabolic process"/>
    <property type="evidence" value="ECO:0007669"/>
    <property type="project" value="UniProtKB-ARBA"/>
</dbReference>
<dbReference type="Pfam" id="PF01557">
    <property type="entry name" value="FAA_hydrolase"/>
    <property type="match status" value="1"/>
</dbReference>
<dbReference type="InterPro" id="IPR000073">
    <property type="entry name" value="AB_hydrolase_1"/>
</dbReference>